<reference evidence="5 6" key="1">
    <citation type="journal article" date="2016" name="Nat. Commun.">
        <title>Extremotolerant tardigrade genome and improved radiotolerance of human cultured cells by tardigrade-unique protein.</title>
        <authorList>
            <person name="Hashimoto T."/>
            <person name="Horikawa D.D."/>
            <person name="Saito Y."/>
            <person name="Kuwahara H."/>
            <person name="Kozuka-Hata H."/>
            <person name="Shin-I T."/>
            <person name="Minakuchi Y."/>
            <person name="Ohishi K."/>
            <person name="Motoyama A."/>
            <person name="Aizu T."/>
            <person name="Enomoto A."/>
            <person name="Kondo K."/>
            <person name="Tanaka S."/>
            <person name="Hara Y."/>
            <person name="Koshikawa S."/>
            <person name="Sagara H."/>
            <person name="Miura T."/>
            <person name="Yokobori S."/>
            <person name="Miyagawa K."/>
            <person name="Suzuki Y."/>
            <person name="Kubo T."/>
            <person name="Oyama M."/>
            <person name="Kohara Y."/>
            <person name="Fujiyama A."/>
            <person name="Arakawa K."/>
            <person name="Katayama T."/>
            <person name="Toyoda A."/>
            <person name="Kunieda T."/>
        </authorList>
    </citation>
    <scope>NUCLEOTIDE SEQUENCE [LARGE SCALE GENOMIC DNA]</scope>
    <source>
        <strain evidence="5 6">YOKOZUNA-1</strain>
    </source>
</reference>
<evidence type="ECO:0000256" key="4">
    <source>
        <dbReference type="ARBA" id="ARBA00022553"/>
    </source>
</evidence>
<comment type="subcellular location">
    <subcellularLocation>
        <location evidence="1">Cytoplasm</location>
    </subcellularLocation>
</comment>
<name>A0A1D1V811_RAMVA</name>
<dbReference type="STRING" id="947166.A0A1D1V811"/>
<comment type="caution">
    <text evidence="5">The sequence shown here is derived from an EMBL/GenBank/DDBJ whole genome shotgun (WGS) entry which is preliminary data.</text>
</comment>
<dbReference type="EMBL" id="BDGG01000004">
    <property type="protein sequence ID" value="GAU97839.1"/>
    <property type="molecule type" value="Genomic_DNA"/>
</dbReference>
<dbReference type="Pfam" id="PF10248">
    <property type="entry name" value="Mlf1IP"/>
    <property type="match status" value="1"/>
</dbReference>
<sequence length="210" mass="23236">MSQVANCSGLLRASLFPGRNKVGPKPRNAICADPEGKLDIDEIDAAFDEIEKTLKETSRSACKTLGHSFSATSVSTYVDDGQGRPKLFHASAATRTAPGGVRECRRTSCDSESNTETLVVSRHLGDRGYVEEKSRDCITGCEIEQTELVNLNEDGLKDFLHEWRASNRQQYTLKNDESTDKPQSIVCIPYPETENVTEDKKDSDNISEML</sequence>
<dbReference type="PANTHER" id="PTHR13105">
    <property type="entry name" value="MYELOID LEUKEMIA FACTOR"/>
    <property type="match status" value="1"/>
</dbReference>
<dbReference type="GO" id="GO:0005737">
    <property type="term" value="C:cytoplasm"/>
    <property type="evidence" value="ECO:0007669"/>
    <property type="project" value="UniProtKB-SubCell"/>
</dbReference>
<evidence type="ECO:0000256" key="3">
    <source>
        <dbReference type="ARBA" id="ARBA00022490"/>
    </source>
</evidence>
<organism evidence="5 6">
    <name type="scientific">Ramazzottius varieornatus</name>
    <name type="common">Water bear</name>
    <name type="synonym">Tardigrade</name>
    <dbReference type="NCBI Taxonomy" id="947166"/>
    <lineage>
        <taxon>Eukaryota</taxon>
        <taxon>Metazoa</taxon>
        <taxon>Ecdysozoa</taxon>
        <taxon>Tardigrada</taxon>
        <taxon>Eutardigrada</taxon>
        <taxon>Parachela</taxon>
        <taxon>Hypsibioidea</taxon>
        <taxon>Ramazzottiidae</taxon>
        <taxon>Ramazzottius</taxon>
    </lineage>
</organism>
<dbReference type="AlphaFoldDB" id="A0A1D1V811"/>
<keyword evidence="6" id="KW-1185">Reference proteome</keyword>
<gene>
    <name evidence="5" type="primary">RvY_09068-1</name>
    <name evidence="5" type="synonym">RvY_09068.1</name>
    <name evidence="5" type="ORF">RvY_09068</name>
</gene>
<evidence type="ECO:0000313" key="5">
    <source>
        <dbReference type="EMBL" id="GAU97839.1"/>
    </source>
</evidence>
<protein>
    <submittedName>
        <fullName evidence="5">Uncharacterized protein</fullName>
    </submittedName>
</protein>
<keyword evidence="3" id="KW-0963">Cytoplasm</keyword>
<evidence type="ECO:0000313" key="6">
    <source>
        <dbReference type="Proteomes" id="UP000186922"/>
    </source>
</evidence>
<comment type="similarity">
    <text evidence="2">Belongs to the MLF family.</text>
</comment>
<keyword evidence="4" id="KW-0597">Phosphoprotein</keyword>
<proteinExistence type="inferred from homology"/>
<dbReference type="OrthoDB" id="8707547at2759"/>
<dbReference type="InterPro" id="IPR019376">
    <property type="entry name" value="Myeloid_leukemia_factor"/>
</dbReference>
<evidence type="ECO:0000256" key="1">
    <source>
        <dbReference type="ARBA" id="ARBA00004496"/>
    </source>
</evidence>
<dbReference type="Proteomes" id="UP000186922">
    <property type="component" value="Unassembled WGS sequence"/>
</dbReference>
<accession>A0A1D1V811</accession>
<evidence type="ECO:0000256" key="2">
    <source>
        <dbReference type="ARBA" id="ARBA00008332"/>
    </source>
</evidence>